<feature type="compositionally biased region" description="Low complexity" evidence="1">
    <location>
        <begin position="34"/>
        <end position="50"/>
    </location>
</feature>
<sequence>MDSAERPGTGAGASSGTGRGSGSGASGGSGGAAGRSRGMGAEGVGTAAAATNPDDCDGDTGDADCPPTHTTPEGGFGLPDRYGLAAAARAAAMISREIAYADPDPLALSEIDERLYRYATTLLSASHTDLLGPVIGDWRRVTAALGRRLSPAVHCELTRAAGYLSFCLGYLAADTGDDTSARRFATLAAQYADHLDDRLLAGTAHSLDAFVAFADGRLDAARAAAARAAAVRHPALHGWAAAQQVQIAAATGDEPALEAALFALRDRPSVPALRTPGWPPFDEAREACVVADAMWRLRVPGARSAARRAVALTTPDTLERGWALGSLAATLVHDDPAATGAALDEMVAILDLRPSRVLAGRVHEILLLISAPPLTGTPRPTGLG</sequence>
<dbReference type="Proteomes" id="UP001201873">
    <property type="component" value="Unassembled WGS sequence"/>
</dbReference>
<evidence type="ECO:0000313" key="3">
    <source>
        <dbReference type="Proteomes" id="UP001201873"/>
    </source>
</evidence>
<proteinExistence type="predicted"/>
<feature type="region of interest" description="Disordered" evidence="1">
    <location>
        <begin position="1"/>
        <end position="78"/>
    </location>
</feature>
<evidence type="ECO:0000256" key="1">
    <source>
        <dbReference type="SAM" id="MobiDB-lite"/>
    </source>
</evidence>
<feature type="compositionally biased region" description="Gly residues" evidence="1">
    <location>
        <begin position="9"/>
        <end position="33"/>
    </location>
</feature>
<accession>A0ABT0K173</accession>
<organism evidence="2 3">
    <name type="scientific">Frankia umida</name>
    <dbReference type="NCBI Taxonomy" id="573489"/>
    <lineage>
        <taxon>Bacteria</taxon>
        <taxon>Bacillati</taxon>
        <taxon>Actinomycetota</taxon>
        <taxon>Actinomycetes</taxon>
        <taxon>Frankiales</taxon>
        <taxon>Frankiaceae</taxon>
        <taxon>Frankia</taxon>
    </lineage>
</organism>
<reference evidence="2 3" key="1">
    <citation type="submission" date="2022-04" db="EMBL/GenBank/DDBJ databases">
        <title>Genome diversity in the genus Frankia.</title>
        <authorList>
            <person name="Carlos-Shanley C."/>
            <person name="Hahn D."/>
        </authorList>
    </citation>
    <scope>NUCLEOTIDE SEQUENCE [LARGE SCALE GENOMIC DNA]</scope>
    <source>
        <strain evidence="2 3">Ag45/Mut15</strain>
    </source>
</reference>
<evidence type="ECO:0000313" key="2">
    <source>
        <dbReference type="EMBL" id="MCK9877284.1"/>
    </source>
</evidence>
<keyword evidence="3" id="KW-1185">Reference proteome</keyword>
<comment type="caution">
    <text evidence="2">The sequence shown here is derived from an EMBL/GenBank/DDBJ whole genome shotgun (WGS) entry which is preliminary data.</text>
</comment>
<protein>
    <submittedName>
        <fullName evidence="2">Uncharacterized protein</fullName>
    </submittedName>
</protein>
<dbReference type="EMBL" id="JALKFT010000016">
    <property type="protein sequence ID" value="MCK9877284.1"/>
    <property type="molecule type" value="Genomic_DNA"/>
</dbReference>
<gene>
    <name evidence="2" type="ORF">MXD59_16130</name>
</gene>
<dbReference type="RefSeq" id="WP_248825549.1">
    <property type="nucleotide sequence ID" value="NZ_JALKFT010000016.1"/>
</dbReference>
<name>A0ABT0K173_9ACTN</name>